<dbReference type="AlphaFoldDB" id="A0A0B2RZF5"/>
<accession>A0A0B2RZF5</accession>
<gene>
    <name evidence="1" type="ORF">glysoja_043792</name>
</gene>
<evidence type="ECO:0000313" key="1">
    <source>
        <dbReference type="EMBL" id="KHN37763.1"/>
    </source>
</evidence>
<proteinExistence type="predicted"/>
<dbReference type="Proteomes" id="UP000053555">
    <property type="component" value="Unassembled WGS sequence"/>
</dbReference>
<organism evidence="1">
    <name type="scientific">Glycine soja</name>
    <name type="common">Wild soybean</name>
    <dbReference type="NCBI Taxonomy" id="3848"/>
    <lineage>
        <taxon>Eukaryota</taxon>
        <taxon>Viridiplantae</taxon>
        <taxon>Streptophyta</taxon>
        <taxon>Embryophyta</taxon>
        <taxon>Tracheophyta</taxon>
        <taxon>Spermatophyta</taxon>
        <taxon>Magnoliopsida</taxon>
        <taxon>eudicotyledons</taxon>
        <taxon>Gunneridae</taxon>
        <taxon>Pentapetalae</taxon>
        <taxon>rosids</taxon>
        <taxon>fabids</taxon>
        <taxon>Fabales</taxon>
        <taxon>Fabaceae</taxon>
        <taxon>Papilionoideae</taxon>
        <taxon>50 kb inversion clade</taxon>
        <taxon>NPAAA clade</taxon>
        <taxon>indigoferoid/millettioid clade</taxon>
        <taxon>Phaseoleae</taxon>
        <taxon>Glycine</taxon>
        <taxon>Glycine subgen. Soja</taxon>
    </lineage>
</organism>
<reference evidence="1" key="1">
    <citation type="submission" date="2014-07" db="EMBL/GenBank/DDBJ databases">
        <title>Identification of a novel salt tolerance gene in wild soybean by whole-genome sequencing.</title>
        <authorList>
            <person name="Lam H.-M."/>
            <person name="Qi X."/>
            <person name="Li M.-W."/>
            <person name="Liu X."/>
            <person name="Xie M."/>
            <person name="Ni M."/>
            <person name="Xu X."/>
        </authorList>
    </citation>
    <scope>NUCLEOTIDE SEQUENCE [LARGE SCALE GENOMIC DNA]</scope>
    <source>
        <tissue evidence="1">Root</tissue>
    </source>
</reference>
<protein>
    <submittedName>
        <fullName evidence="1">Uncharacterized protein</fullName>
    </submittedName>
</protein>
<sequence length="143" mass="16611">MHSTYIPRADESCHLCGADVENLVHIFQSMLHRLQAMHSLFFGQEFWSWTVRNINNSVAVNGKQWDTIFAVTRDNIWRSRNKMIFENHHLHPTVVVAQIVSQVLAIGDSHQYFKSVLPRSQNVREKTSVEWVKPSGRSIQIEL</sequence>
<dbReference type="EMBL" id="KN646876">
    <property type="protein sequence ID" value="KHN37763.1"/>
    <property type="molecule type" value="Genomic_DNA"/>
</dbReference>
<name>A0A0B2RZF5_GLYSO</name>